<dbReference type="InterPro" id="IPR057326">
    <property type="entry name" value="KR_dom"/>
</dbReference>
<organism evidence="4 5">
    <name type="scientific">Sulfoacidibacillus ferrooxidans</name>
    <dbReference type="NCBI Taxonomy" id="2005001"/>
    <lineage>
        <taxon>Bacteria</taxon>
        <taxon>Bacillati</taxon>
        <taxon>Bacillota</taxon>
        <taxon>Bacilli</taxon>
        <taxon>Bacillales</taxon>
        <taxon>Alicyclobacillaceae</taxon>
        <taxon>Sulfoacidibacillus</taxon>
    </lineage>
</organism>
<dbReference type="PRINTS" id="PR00080">
    <property type="entry name" value="SDRFAMILY"/>
</dbReference>
<dbReference type="Gene3D" id="3.40.50.720">
    <property type="entry name" value="NAD(P)-binding Rossmann-like Domain"/>
    <property type="match status" value="1"/>
</dbReference>
<evidence type="ECO:0000256" key="1">
    <source>
        <dbReference type="ARBA" id="ARBA00006484"/>
    </source>
</evidence>
<dbReference type="FunFam" id="3.40.50.720:FF:000173">
    <property type="entry name" value="3-oxoacyl-[acyl-carrier protein] reductase"/>
    <property type="match status" value="1"/>
</dbReference>
<dbReference type="EMBL" id="JALBUF010000001">
    <property type="protein sequence ID" value="MCI0181827.1"/>
    <property type="molecule type" value="Genomic_DNA"/>
</dbReference>
<dbReference type="Proteomes" id="UP001139263">
    <property type="component" value="Unassembled WGS sequence"/>
</dbReference>
<sequence length="250" mass="26965">MKDLNGKVALVTGGGRGIGAATCALLAERGAKVAVNYVGNQASAQEVVTTIQSHGGAAFAVQADVRDALQVEHMVEQVVRTWGTIDILVNNANMSFAMKPLAEMTWEEFSQKLNDEMSAAFLLTQHVTRKMVEHQYGRIVYIASGLAKRPGLRMAAHGTAKAALTQFARYVAQEYGPFGITANVISPGLVMTDATRFQPQEYVMRTADMTPLEHVATPEDVAHAIAMYVGEDTRFVTGTYIPVNGGLSME</sequence>
<feature type="domain" description="Ketoreductase" evidence="3">
    <location>
        <begin position="7"/>
        <end position="188"/>
    </location>
</feature>
<dbReference type="InterPro" id="IPR050259">
    <property type="entry name" value="SDR"/>
</dbReference>
<proteinExistence type="inferred from homology"/>
<dbReference type="InterPro" id="IPR036291">
    <property type="entry name" value="NAD(P)-bd_dom_sf"/>
</dbReference>
<comment type="caution">
    <text evidence="4">The sequence shown here is derived from an EMBL/GenBank/DDBJ whole genome shotgun (WGS) entry which is preliminary data.</text>
</comment>
<dbReference type="EC" id="1.1.1.100" evidence="4"/>
<gene>
    <name evidence="4" type="primary">fabG_2</name>
    <name evidence="4" type="ORF">MM817_00072</name>
</gene>
<name>A0A9X2AD26_9BACL</name>
<dbReference type="AlphaFoldDB" id="A0A9X2AD26"/>
<accession>A0A9X2AD26</accession>
<dbReference type="PRINTS" id="PR00081">
    <property type="entry name" value="GDHRDH"/>
</dbReference>
<evidence type="ECO:0000313" key="5">
    <source>
        <dbReference type="Proteomes" id="UP001139263"/>
    </source>
</evidence>
<dbReference type="InterPro" id="IPR002347">
    <property type="entry name" value="SDR_fam"/>
</dbReference>
<dbReference type="RefSeq" id="WP_241711459.1">
    <property type="nucleotide sequence ID" value="NZ_JALBUF010000001.1"/>
</dbReference>
<dbReference type="PANTHER" id="PTHR42879">
    <property type="entry name" value="3-OXOACYL-(ACYL-CARRIER-PROTEIN) REDUCTASE"/>
    <property type="match status" value="1"/>
</dbReference>
<dbReference type="Pfam" id="PF13561">
    <property type="entry name" value="adh_short_C2"/>
    <property type="match status" value="1"/>
</dbReference>
<keyword evidence="2 4" id="KW-0560">Oxidoreductase</keyword>
<evidence type="ECO:0000313" key="4">
    <source>
        <dbReference type="EMBL" id="MCI0181827.1"/>
    </source>
</evidence>
<evidence type="ECO:0000259" key="3">
    <source>
        <dbReference type="SMART" id="SM00822"/>
    </source>
</evidence>
<dbReference type="PANTHER" id="PTHR42879:SF2">
    <property type="entry name" value="3-OXOACYL-[ACYL-CARRIER-PROTEIN] REDUCTASE FABG"/>
    <property type="match status" value="1"/>
</dbReference>
<keyword evidence="5" id="KW-1185">Reference proteome</keyword>
<dbReference type="SUPFAM" id="SSF51735">
    <property type="entry name" value="NAD(P)-binding Rossmann-fold domains"/>
    <property type="match status" value="1"/>
</dbReference>
<dbReference type="GO" id="GO:0004316">
    <property type="term" value="F:3-oxoacyl-[acyl-carrier-protein] reductase (NADPH) activity"/>
    <property type="evidence" value="ECO:0007669"/>
    <property type="project" value="UniProtKB-EC"/>
</dbReference>
<dbReference type="SMART" id="SM00822">
    <property type="entry name" value="PKS_KR"/>
    <property type="match status" value="1"/>
</dbReference>
<evidence type="ECO:0000256" key="2">
    <source>
        <dbReference type="ARBA" id="ARBA00023002"/>
    </source>
</evidence>
<comment type="similarity">
    <text evidence="1">Belongs to the short-chain dehydrogenases/reductases (SDR) family.</text>
</comment>
<protein>
    <submittedName>
        <fullName evidence="4">3-oxoacyl-[acyl-carrier-protein] reductase FabG</fullName>
        <ecNumber evidence="4">1.1.1.100</ecNumber>
    </submittedName>
</protein>
<reference evidence="4" key="1">
    <citation type="submission" date="2022-03" db="EMBL/GenBank/DDBJ databases">
        <title>Draft Genome Sequence of Firmicute Strain S0AB, a Heterotrophic Iron/Sulfur-Oxidizing Extreme Acidophile.</title>
        <authorList>
            <person name="Vergara E."/>
            <person name="Pakostova E."/>
            <person name="Johnson D.B."/>
            <person name="Holmes D.S."/>
        </authorList>
    </citation>
    <scope>NUCLEOTIDE SEQUENCE</scope>
    <source>
        <strain evidence="4">S0AB</strain>
    </source>
</reference>